<gene>
    <name evidence="5" type="ORF">C6Y40_10705</name>
</gene>
<comment type="caution">
    <text evidence="5">The sequence shown here is derived from an EMBL/GenBank/DDBJ whole genome shotgun (WGS) entry which is preliminary data.</text>
</comment>
<evidence type="ECO:0000256" key="1">
    <source>
        <dbReference type="ARBA" id="ARBA00023015"/>
    </source>
</evidence>
<dbReference type="PANTHER" id="PTHR47894">
    <property type="entry name" value="HTH-TYPE TRANSCRIPTIONAL REGULATOR GADX"/>
    <property type="match status" value="1"/>
</dbReference>
<reference evidence="6" key="1">
    <citation type="journal article" date="2020" name="Int. J. Syst. Evol. Microbiol.">
        <title>Alteromonas alba sp. nov., a marine bacterium isolated from the seawater of the West Pacific Ocean.</title>
        <authorList>
            <person name="Sun C."/>
            <person name="Wu Y.-H."/>
            <person name="Xamxidin M."/>
            <person name="Cheng H."/>
            <person name="Xu X.-W."/>
        </authorList>
    </citation>
    <scope>NUCLEOTIDE SEQUENCE [LARGE SCALE GENOMIC DNA]</scope>
    <source>
        <strain evidence="6">190</strain>
    </source>
</reference>
<keyword evidence="2" id="KW-0238">DNA-binding</keyword>
<dbReference type="PANTHER" id="PTHR47894:SF1">
    <property type="entry name" value="HTH-TYPE TRANSCRIPTIONAL REGULATOR VQSM"/>
    <property type="match status" value="1"/>
</dbReference>
<evidence type="ECO:0000313" key="6">
    <source>
        <dbReference type="Proteomes" id="UP000238949"/>
    </source>
</evidence>
<sequence>MWKTDNIDQFSVASGGKKMINKSSDCGKEVRVSAQKLHFIQKSLTEIGIESDPFLESLLAKLNPADEHKQTVVFQDLLTLYTRLSKIDTPAIGLRIGSRISCGDYGLYGCTLLCKRTLADALLFSIKYHTLVTRTTRLYLEPPRDGKRIYGCSDILFAPEIKSFNLEMQIAINLTLIREVLGTPDFSPVRVSFEFNRPSYSEKLEDFIGSEVLYGQENTFIELCEEDLTKSPLKSNPLAVPLLLQMCEQHIPDFAHEDEIVERVYNWVSKNIHNELKIDRIAQELFVSERTLRRKLSEQGTSFSTICATVKQSFAKQYIRETQLSFDDIAESLGFKDTSNFRHAFKDWTGMTPTEFRNKG</sequence>
<dbReference type="GO" id="GO:0000976">
    <property type="term" value="F:transcription cis-regulatory region binding"/>
    <property type="evidence" value="ECO:0007669"/>
    <property type="project" value="TreeGrafter"/>
</dbReference>
<dbReference type="InterPro" id="IPR020449">
    <property type="entry name" value="Tscrpt_reg_AraC-type_HTH"/>
</dbReference>
<dbReference type="Pfam" id="PF12833">
    <property type="entry name" value="HTH_18"/>
    <property type="match status" value="1"/>
</dbReference>
<evidence type="ECO:0000256" key="3">
    <source>
        <dbReference type="ARBA" id="ARBA00023163"/>
    </source>
</evidence>
<keyword evidence="1" id="KW-0805">Transcription regulation</keyword>
<dbReference type="SUPFAM" id="SSF46689">
    <property type="entry name" value="Homeodomain-like"/>
    <property type="match status" value="1"/>
</dbReference>
<dbReference type="Proteomes" id="UP000238949">
    <property type="component" value="Unassembled WGS sequence"/>
</dbReference>
<dbReference type="GO" id="GO:0003700">
    <property type="term" value="F:DNA-binding transcription factor activity"/>
    <property type="evidence" value="ECO:0007669"/>
    <property type="project" value="InterPro"/>
</dbReference>
<accession>A0A2S9VAT1</accession>
<keyword evidence="6" id="KW-1185">Reference proteome</keyword>
<dbReference type="GO" id="GO:0005829">
    <property type="term" value="C:cytosol"/>
    <property type="evidence" value="ECO:0007669"/>
    <property type="project" value="TreeGrafter"/>
</dbReference>
<evidence type="ECO:0000256" key="2">
    <source>
        <dbReference type="ARBA" id="ARBA00023125"/>
    </source>
</evidence>
<dbReference type="SMART" id="SM00342">
    <property type="entry name" value="HTH_ARAC"/>
    <property type="match status" value="1"/>
</dbReference>
<protein>
    <recommendedName>
        <fullName evidence="4">HTH araC/xylS-type domain-containing protein</fullName>
    </recommendedName>
</protein>
<organism evidence="5 6">
    <name type="scientific">Alteromonas alba</name>
    <dbReference type="NCBI Taxonomy" id="2079529"/>
    <lineage>
        <taxon>Bacteria</taxon>
        <taxon>Pseudomonadati</taxon>
        <taxon>Pseudomonadota</taxon>
        <taxon>Gammaproteobacteria</taxon>
        <taxon>Alteromonadales</taxon>
        <taxon>Alteromonadaceae</taxon>
        <taxon>Alteromonas/Salinimonas group</taxon>
        <taxon>Alteromonas</taxon>
    </lineage>
</organism>
<dbReference type="PRINTS" id="PR00032">
    <property type="entry name" value="HTHARAC"/>
</dbReference>
<dbReference type="Gene3D" id="1.10.10.60">
    <property type="entry name" value="Homeodomain-like"/>
    <property type="match status" value="1"/>
</dbReference>
<proteinExistence type="predicted"/>
<keyword evidence="3" id="KW-0804">Transcription</keyword>
<dbReference type="Pfam" id="PF12625">
    <property type="entry name" value="Arabinose_bd"/>
    <property type="match status" value="1"/>
</dbReference>
<dbReference type="InterPro" id="IPR032687">
    <property type="entry name" value="AraC-type_N"/>
</dbReference>
<dbReference type="InterPro" id="IPR009057">
    <property type="entry name" value="Homeodomain-like_sf"/>
</dbReference>
<dbReference type="OrthoDB" id="5582699at2"/>
<dbReference type="PROSITE" id="PS01124">
    <property type="entry name" value="HTH_ARAC_FAMILY_2"/>
    <property type="match status" value="1"/>
</dbReference>
<dbReference type="InterPro" id="IPR018060">
    <property type="entry name" value="HTH_AraC"/>
</dbReference>
<evidence type="ECO:0000313" key="5">
    <source>
        <dbReference type="EMBL" id="PRO73579.1"/>
    </source>
</evidence>
<dbReference type="AlphaFoldDB" id="A0A2S9VAT1"/>
<evidence type="ECO:0000259" key="4">
    <source>
        <dbReference type="PROSITE" id="PS01124"/>
    </source>
</evidence>
<dbReference type="RefSeq" id="WP_105934580.1">
    <property type="nucleotide sequence ID" value="NZ_PVNP01000104.1"/>
</dbReference>
<feature type="domain" description="HTH araC/xylS-type" evidence="4">
    <location>
        <begin position="262"/>
        <end position="359"/>
    </location>
</feature>
<name>A0A2S9VAT1_9ALTE</name>
<dbReference type="EMBL" id="PVNP01000104">
    <property type="protein sequence ID" value="PRO73579.1"/>
    <property type="molecule type" value="Genomic_DNA"/>
</dbReference>